<organism evidence="1 2">
    <name type="scientific">Paracoccus marcusii</name>
    <dbReference type="NCBI Taxonomy" id="59779"/>
    <lineage>
        <taxon>Bacteria</taxon>
        <taxon>Pseudomonadati</taxon>
        <taxon>Pseudomonadota</taxon>
        <taxon>Alphaproteobacteria</taxon>
        <taxon>Rhodobacterales</taxon>
        <taxon>Paracoccaceae</taxon>
        <taxon>Paracoccus</taxon>
    </lineage>
</organism>
<gene>
    <name evidence="1" type="ORF">PRL19_04770</name>
</gene>
<keyword evidence="2" id="KW-1185">Reference proteome</keyword>
<evidence type="ECO:0000313" key="1">
    <source>
        <dbReference type="EMBL" id="WDA13569.1"/>
    </source>
</evidence>
<protein>
    <submittedName>
        <fullName evidence="1">Uncharacterized protein</fullName>
    </submittedName>
</protein>
<dbReference type="RefSeq" id="WP_273744058.1">
    <property type="nucleotide sequence ID" value="NZ_CP117466.1"/>
</dbReference>
<reference evidence="1 2" key="1">
    <citation type="submission" date="2023-02" db="EMBL/GenBank/DDBJ databases">
        <title>Whole genome sequenc of Paracoccus marcusii MBLB0836.</title>
        <authorList>
            <person name="Seo M.-J."/>
            <person name="Cho E.-S."/>
            <person name="Hwang C.Y."/>
        </authorList>
    </citation>
    <scope>NUCLEOTIDE SEQUENCE [LARGE SCALE GENOMIC DNA]</scope>
    <source>
        <strain evidence="1 2">MBLB0836</strain>
    </source>
</reference>
<proteinExistence type="predicted"/>
<name>A0ABY7UXT2_9RHOB</name>
<dbReference type="Proteomes" id="UP001216899">
    <property type="component" value="Chromosome"/>
</dbReference>
<evidence type="ECO:0000313" key="2">
    <source>
        <dbReference type="Proteomes" id="UP001216899"/>
    </source>
</evidence>
<sequence>MLILHAKASQQAQALSAELLKENDFLVLAGPVGAFDAAALHPGPGRVGGTVLRFTHLTPRPSAFQMLADCACLCQRLLAEHLCALRYRQPQDEQTAFSGDAPVAWSAQADGTVTAFRIAPIIASSPLLMSLSRDLCGRSMSDDRRFAFLAAAFAGA</sequence>
<dbReference type="EMBL" id="CP117466">
    <property type="protein sequence ID" value="WDA13569.1"/>
    <property type="molecule type" value="Genomic_DNA"/>
</dbReference>
<accession>A0ABY7UXT2</accession>